<dbReference type="RefSeq" id="WP_123183230.1">
    <property type="nucleotide sequence ID" value="NZ_RHGB01000019.1"/>
</dbReference>
<dbReference type="InterPro" id="IPR026881">
    <property type="entry name" value="WYL_dom"/>
</dbReference>
<feature type="domain" description="WYL" evidence="1">
    <location>
        <begin position="150"/>
        <end position="211"/>
    </location>
</feature>
<proteinExistence type="predicted"/>
<feature type="domain" description="WCX" evidence="2">
    <location>
        <begin position="243"/>
        <end position="320"/>
    </location>
</feature>
<dbReference type="InterPro" id="IPR057727">
    <property type="entry name" value="WCX_dom"/>
</dbReference>
<name>A0ABX9VZA7_9GAMM</name>
<keyword evidence="4" id="KW-1185">Reference proteome</keyword>
<dbReference type="PANTHER" id="PTHR34580:SF1">
    <property type="entry name" value="PROTEIN PAFC"/>
    <property type="match status" value="1"/>
</dbReference>
<evidence type="ECO:0000259" key="1">
    <source>
        <dbReference type="Pfam" id="PF13280"/>
    </source>
</evidence>
<sequence>MGKKTERIMTMLSLIPREPAKISTDRLMGYLSDAGHDVTQRTIQRDLHEVSATHAIVLDERSKPYGWSYIAGHNGRNEAMNPFEALAFIIASREYSSRLPSGIAQYLAPQERIAKRVLDSFSSSLALFDEKVARIPRGFGLMPAEIPQSILDAVYDGLLREKILVLNYATKKQVKVHPLGLVFRDQITYLVCTFWDYQDIRQLALHRIEACSVTGDDAHIPKDFSLGEYEKTGAFGYLNSSKRIKLKLKMTKDAAHHLKETPISEDQNIVDAEDDWVTVTASVLDRKDLRWWILGFGDKVEVISPIAIRKHIHNTLQSAAKNYDASGT</sequence>
<protein>
    <submittedName>
        <fullName evidence="3">WYL domain-containing protein</fullName>
    </submittedName>
</protein>
<dbReference type="Pfam" id="PF25583">
    <property type="entry name" value="WCX"/>
    <property type="match status" value="1"/>
</dbReference>
<organism evidence="3 4">
    <name type="scientific">Zhongshania marina</name>
    <dbReference type="NCBI Taxonomy" id="2304603"/>
    <lineage>
        <taxon>Bacteria</taxon>
        <taxon>Pseudomonadati</taxon>
        <taxon>Pseudomonadota</taxon>
        <taxon>Gammaproteobacteria</taxon>
        <taxon>Cellvibrionales</taxon>
        <taxon>Spongiibacteraceae</taxon>
        <taxon>Zhongshania</taxon>
    </lineage>
</organism>
<evidence type="ECO:0000313" key="3">
    <source>
        <dbReference type="EMBL" id="RNL59682.1"/>
    </source>
</evidence>
<dbReference type="PROSITE" id="PS52050">
    <property type="entry name" value="WYL"/>
    <property type="match status" value="1"/>
</dbReference>
<evidence type="ECO:0000313" key="4">
    <source>
        <dbReference type="Proteomes" id="UP000274695"/>
    </source>
</evidence>
<evidence type="ECO:0000259" key="2">
    <source>
        <dbReference type="Pfam" id="PF25583"/>
    </source>
</evidence>
<dbReference type="Pfam" id="PF13280">
    <property type="entry name" value="WYL"/>
    <property type="match status" value="1"/>
</dbReference>
<dbReference type="EMBL" id="RHGB01000019">
    <property type="protein sequence ID" value="RNL59682.1"/>
    <property type="molecule type" value="Genomic_DNA"/>
</dbReference>
<accession>A0ABX9VZA7</accession>
<reference evidence="3 4" key="1">
    <citation type="submission" date="2018-10" db="EMBL/GenBank/DDBJ databases">
        <title>Draft genome sequence of Zhongshania sp. DSW25-10.</title>
        <authorList>
            <person name="Oh J."/>
        </authorList>
    </citation>
    <scope>NUCLEOTIDE SEQUENCE [LARGE SCALE GENOMIC DNA]</scope>
    <source>
        <strain evidence="3 4">DSW25-10</strain>
    </source>
</reference>
<gene>
    <name evidence="3" type="ORF">D0911_15190</name>
</gene>
<dbReference type="Proteomes" id="UP000274695">
    <property type="component" value="Unassembled WGS sequence"/>
</dbReference>
<comment type="caution">
    <text evidence="3">The sequence shown here is derived from an EMBL/GenBank/DDBJ whole genome shotgun (WGS) entry which is preliminary data.</text>
</comment>
<dbReference type="InterPro" id="IPR051534">
    <property type="entry name" value="CBASS_pafABC_assoc_protein"/>
</dbReference>
<dbReference type="PANTHER" id="PTHR34580">
    <property type="match status" value="1"/>
</dbReference>